<feature type="chain" id="PRO_5041237157" description="DUF5672 domain-containing protein" evidence="1">
    <location>
        <begin position="25"/>
        <end position="222"/>
    </location>
</feature>
<keyword evidence="4" id="KW-1185">Reference proteome</keyword>
<keyword evidence="1" id="KW-0732">Signal</keyword>
<dbReference type="InterPro" id="IPR043729">
    <property type="entry name" value="DUF5672"/>
</dbReference>
<evidence type="ECO:0000256" key="1">
    <source>
        <dbReference type="SAM" id="SignalP"/>
    </source>
</evidence>
<feature type="signal peptide" evidence="1">
    <location>
        <begin position="1"/>
        <end position="24"/>
    </location>
</feature>
<dbReference type="EMBL" id="JANBVN010000221">
    <property type="protein sequence ID" value="KAJ9132288.1"/>
    <property type="molecule type" value="Genomic_DNA"/>
</dbReference>
<gene>
    <name evidence="3" type="ORF">NKR19_g9359</name>
</gene>
<evidence type="ECO:0000259" key="2">
    <source>
        <dbReference type="Pfam" id="PF18922"/>
    </source>
</evidence>
<sequence>MLHFSSVLGPTWTVILYTLPATWSPPPSSSPPLRRALDAGTIQIRHLPANTTFPSSYSVSLFLASPWLWAQLSTSRRVLLFQTDSVICAASPVSPEDFFEYDFIGAPIPAELGRGYNGGLSLRNPRLFLDVAREEDFVGDGDEFEDQWFYRKLRERRGREGGEGKAEVVLPTEHVARTFSVEGIWYDRPLGYHQPQRWQAERMGQIEAWCPEVGMLGGRRAY</sequence>
<feature type="domain" description="DUF5672" evidence="2">
    <location>
        <begin position="42"/>
        <end position="193"/>
    </location>
</feature>
<name>A0AA38RHP0_9PEZI</name>
<evidence type="ECO:0000313" key="3">
    <source>
        <dbReference type="EMBL" id="KAJ9132288.1"/>
    </source>
</evidence>
<reference evidence="3" key="1">
    <citation type="submission" date="2022-07" db="EMBL/GenBank/DDBJ databases">
        <title>Fungi with potential for degradation of polypropylene.</title>
        <authorList>
            <person name="Gostincar C."/>
        </authorList>
    </citation>
    <scope>NUCLEOTIDE SEQUENCE</scope>
    <source>
        <strain evidence="3">EXF-13287</strain>
    </source>
</reference>
<evidence type="ECO:0000313" key="4">
    <source>
        <dbReference type="Proteomes" id="UP001174691"/>
    </source>
</evidence>
<organism evidence="3 4">
    <name type="scientific">Coniochaeta hoffmannii</name>
    <dbReference type="NCBI Taxonomy" id="91930"/>
    <lineage>
        <taxon>Eukaryota</taxon>
        <taxon>Fungi</taxon>
        <taxon>Dikarya</taxon>
        <taxon>Ascomycota</taxon>
        <taxon>Pezizomycotina</taxon>
        <taxon>Sordariomycetes</taxon>
        <taxon>Sordariomycetidae</taxon>
        <taxon>Coniochaetales</taxon>
        <taxon>Coniochaetaceae</taxon>
        <taxon>Coniochaeta</taxon>
    </lineage>
</organism>
<dbReference type="AlphaFoldDB" id="A0AA38RHP0"/>
<comment type="caution">
    <text evidence="3">The sequence shown here is derived from an EMBL/GenBank/DDBJ whole genome shotgun (WGS) entry which is preliminary data.</text>
</comment>
<proteinExistence type="predicted"/>
<accession>A0AA38RHP0</accession>
<dbReference type="Proteomes" id="UP001174691">
    <property type="component" value="Unassembled WGS sequence"/>
</dbReference>
<dbReference type="Pfam" id="PF18922">
    <property type="entry name" value="DUF5672"/>
    <property type="match status" value="1"/>
</dbReference>
<protein>
    <recommendedName>
        <fullName evidence="2">DUF5672 domain-containing protein</fullName>
    </recommendedName>
</protein>